<dbReference type="EMBL" id="LSMT01000036">
    <property type="protein sequence ID" value="PFX31402.1"/>
    <property type="molecule type" value="Genomic_DNA"/>
</dbReference>
<dbReference type="AlphaFoldDB" id="A0A2B4SS86"/>
<feature type="domain" description="Immunoglobulin-like beta-sandwich" evidence="4">
    <location>
        <begin position="43"/>
        <end position="108"/>
    </location>
</feature>
<keyword evidence="6" id="KW-1185">Reference proteome</keyword>
<protein>
    <recommendedName>
        <fullName evidence="4">Immunoglobulin-like beta-sandwich domain-containing protein</fullName>
    </recommendedName>
</protein>
<dbReference type="Gene3D" id="2.60.40.10">
    <property type="entry name" value="Immunoglobulins"/>
    <property type="match status" value="1"/>
</dbReference>
<keyword evidence="2" id="KW-0472">Membrane</keyword>
<evidence type="ECO:0000256" key="3">
    <source>
        <dbReference type="SAM" id="SignalP"/>
    </source>
</evidence>
<dbReference type="InterPro" id="IPR013151">
    <property type="entry name" value="Immunoglobulin_dom"/>
</dbReference>
<feature type="compositionally biased region" description="Basic and acidic residues" evidence="1">
    <location>
        <begin position="203"/>
        <end position="217"/>
    </location>
</feature>
<feature type="chain" id="PRO_5013106616" description="Immunoglobulin-like beta-sandwich domain-containing protein" evidence="3">
    <location>
        <begin position="21"/>
        <end position="250"/>
    </location>
</feature>
<gene>
    <name evidence="5" type="ORF">AWC38_SpisGene3786</name>
</gene>
<dbReference type="InterPro" id="IPR013783">
    <property type="entry name" value="Ig-like_fold"/>
</dbReference>
<feature type="region of interest" description="Disordered" evidence="1">
    <location>
        <begin position="203"/>
        <end position="250"/>
    </location>
</feature>
<keyword evidence="2" id="KW-1133">Transmembrane helix</keyword>
<feature type="compositionally biased region" description="Polar residues" evidence="1">
    <location>
        <begin position="218"/>
        <end position="234"/>
    </location>
</feature>
<evidence type="ECO:0000313" key="5">
    <source>
        <dbReference type="EMBL" id="PFX31402.1"/>
    </source>
</evidence>
<feature type="compositionally biased region" description="Basic and acidic residues" evidence="1">
    <location>
        <begin position="239"/>
        <end position="250"/>
    </location>
</feature>
<evidence type="ECO:0000313" key="6">
    <source>
        <dbReference type="Proteomes" id="UP000225706"/>
    </source>
</evidence>
<sequence>MGNVAFDIVILCLTIHGVTAAQTLRRYRREDLNLTTVNTKHDDIAHFTCSVRDQTAGITWKRERTDLTDGDLGVAVLETKNGNNKESHLFVAVTDDDLRGKYVCISRDKPNEVLQTFVIEKDPAREGKLSPEQYWAIILSISIAFLLLVFIAFFLWRGNRRIKKLQKEGKAQKSRKNHRGAEENLAVEEELVEFRGYRVEAEAERNEQIAPDSRNENARNNSAEDNQEDNTTQAVIELSGRKGREGCTQF</sequence>
<reference evidence="6" key="1">
    <citation type="journal article" date="2017" name="bioRxiv">
        <title>Comparative analysis of the genomes of Stylophora pistillata and Acropora digitifera provides evidence for extensive differences between species of corals.</title>
        <authorList>
            <person name="Voolstra C.R."/>
            <person name="Li Y."/>
            <person name="Liew Y.J."/>
            <person name="Baumgarten S."/>
            <person name="Zoccola D."/>
            <person name="Flot J.-F."/>
            <person name="Tambutte S."/>
            <person name="Allemand D."/>
            <person name="Aranda M."/>
        </authorList>
    </citation>
    <scope>NUCLEOTIDE SEQUENCE [LARGE SCALE GENOMIC DNA]</scope>
</reference>
<dbReference type="InterPro" id="IPR036179">
    <property type="entry name" value="Ig-like_dom_sf"/>
</dbReference>
<name>A0A2B4SS86_STYPI</name>
<proteinExistence type="predicted"/>
<dbReference type="Pfam" id="PF00047">
    <property type="entry name" value="ig"/>
    <property type="match status" value="1"/>
</dbReference>
<feature type="signal peptide" evidence="3">
    <location>
        <begin position="1"/>
        <end position="20"/>
    </location>
</feature>
<dbReference type="Proteomes" id="UP000225706">
    <property type="component" value="Unassembled WGS sequence"/>
</dbReference>
<keyword evidence="3" id="KW-0732">Signal</keyword>
<organism evidence="5 6">
    <name type="scientific">Stylophora pistillata</name>
    <name type="common">Smooth cauliflower coral</name>
    <dbReference type="NCBI Taxonomy" id="50429"/>
    <lineage>
        <taxon>Eukaryota</taxon>
        <taxon>Metazoa</taxon>
        <taxon>Cnidaria</taxon>
        <taxon>Anthozoa</taxon>
        <taxon>Hexacorallia</taxon>
        <taxon>Scleractinia</taxon>
        <taxon>Astrocoeniina</taxon>
        <taxon>Pocilloporidae</taxon>
        <taxon>Stylophora</taxon>
    </lineage>
</organism>
<evidence type="ECO:0000256" key="2">
    <source>
        <dbReference type="SAM" id="Phobius"/>
    </source>
</evidence>
<dbReference type="SUPFAM" id="SSF48726">
    <property type="entry name" value="Immunoglobulin"/>
    <property type="match status" value="1"/>
</dbReference>
<feature type="transmembrane region" description="Helical" evidence="2">
    <location>
        <begin position="134"/>
        <end position="156"/>
    </location>
</feature>
<accession>A0A2B4SS86</accession>
<keyword evidence="2" id="KW-0812">Transmembrane</keyword>
<evidence type="ECO:0000256" key="1">
    <source>
        <dbReference type="SAM" id="MobiDB-lite"/>
    </source>
</evidence>
<comment type="caution">
    <text evidence="5">The sequence shown here is derived from an EMBL/GenBank/DDBJ whole genome shotgun (WGS) entry which is preliminary data.</text>
</comment>
<evidence type="ECO:0000259" key="4">
    <source>
        <dbReference type="Pfam" id="PF00047"/>
    </source>
</evidence>
<dbReference type="OrthoDB" id="5975470at2759"/>